<feature type="non-terminal residue" evidence="1">
    <location>
        <position position="1"/>
    </location>
</feature>
<organism evidence="1">
    <name type="scientific">marine sediment metagenome</name>
    <dbReference type="NCBI Taxonomy" id="412755"/>
    <lineage>
        <taxon>unclassified sequences</taxon>
        <taxon>metagenomes</taxon>
        <taxon>ecological metagenomes</taxon>
    </lineage>
</organism>
<proteinExistence type="predicted"/>
<accession>X0RF38</accession>
<dbReference type="AlphaFoldDB" id="X0RF38"/>
<protein>
    <submittedName>
        <fullName evidence="1">Uncharacterized protein</fullName>
    </submittedName>
</protein>
<gene>
    <name evidence="1" type="ORF">S01H1_16765</name>
</gene>
<comment type="caution">
    <text evidence="1">The sequence shown here is derived from an EMBL/GenBank/DDBJ whole genome shotgun (WGS) entry which is preliminary data.</text>
</comment>
<dbReference type="EMBL" id="BARS01008839">
    <property type="protein sequence ID" value="GAF67519.1"/>
    <property type="molecule type" value="Genomic_DNA"/>
</dbReference>
<evidence type="ECO:0000313" key="1">
    <source>
        <dbReference type="EMBL" id="GAF67519.1"/>
    </source>
</evidence>
<sequence>TVAFGPSGDPRTHHAALELLAQHGLKKTDLSLELLPLPGSLKHMPTMRAVAQTVMNLSSDAGFIDQAAWEALPEHADSAEDPAQDRLRVIAPTISLPDRLVLASPKLDEGLRQRVREILLAADREHPEALRPLHVSSYQPPTEELLEACKRLVESSGGAASLPD</sequence>
<name>X0RF38_9ZZZZ</name>
<dbReference type="Pfam" id="PF12974">
    <property type="entry name" value="Phosphonate-bd"/>
    <property type="match status" value="1"/>
</dbReference>
<reference evidence="1" key="1">
    <citation type="journal article" date="2014" name="Front. Microbiol.">
        <title>High frequency of phylogenetically diverse reductive dehalogenase-homologous genes in deep subseafloor sedimentary metagenomes.</title>
        <authorList>
            <person name="Kawai M."/>
            <person name="Futagami T."/>
            <person name="Toyoda A."/>
            <person name="Takaki Y."/>
            <person name="Nishi S."/>
            <person name="Hori S."/>
            <person name="Arai W."/>
            <person name="Tsubouchi T."/>
            <person name="Morono Y."/>
            <person name="Uchiyama I."/>
            <person name="Ito T."/>
            <person name="Fujiyama A."/>
            <person name="Inagaki F."/>
            <person name="Takami H."/>
        </authorList>
    </citation>
    <scope>NUCLEOTIDE SEQUENCE</scope>
    <source>
        <strain evidence="1">Expedition CK06-06</strain>
    </source>
</reference>